<sequence length="171" mass="18231">MSPQRQDTQAAPKQQPATQKVRSSAAQDEAGRPALLPPGVDVGQAGGASAGSGKPAGDAMIQRFEQTAAGEARPTVTPELHGDLRAFAAAQAATAITGTWTQNVVVDGLWSINQTRNVYFHVKGGGWKKVFNATDWAFTALTTLASQARQTNHAISFREESDGMVHEIYLW</sequence>
<accession>A0A0L0JX28</accession>
<dbReference type="EMBL" id="JPPY01000167">
    <property type="protein sequence ID" value="KND30342.1"/>
    <property type="molecule type" value="Genomic_DNA"/>
</dbReference>
<feature type="region of interest" description="Disordered" evidence="1">
    <location>
        <begin position="1"/>
        <end position="57"/>
    </location>
</feature>
<organism evidence="2 3">
    <name type="scientific">Streptomyces acidiscabies</name>
    <dbReference type="NCBI Taxonomy" id="42234"/>
    <lineage>
        <taxon>Bacteria</taxon>
        <taxon>Bacillati</taxon>
        <taxon>Actinomycetota</taxon>
        <taxon>Actinomycetes</taxon>
        <taxon>Kitasatosporales</taxon>
        <taxon>Streptomycetaceae</taxon>
        <taxon>Streptomyces</taxon>
    </lineage>
</organism>
<comment type="caution">
    <text evidence="2">The sequence shown here is derived from an EMBL/GenBank/DDBJ whole genome shotgun (WGS) entry which is preliminary data.</text>
</comment>
<reference evidence="3" key="1">
    <citation type="submission" date="2014-07" db="EMBL/GenBank/DDBJ databases">
        <title>Genome sequencing of plant-pathogenic Streptomyces species.</title>
        <authorList>
            <person name="Harrison J."/>
            <person name="Sapp M."/>
            <person name="Thwaites R."/>
            <person name="Studholme D.J."/>
        </authorList>
    </citation>
    <scope>NUCLEOTIDE SEQUENCE [LARGE SCALE GENOMIC DNA]</scope>
    <source>
        <strain evidence="3">NCPPB 4445</strain>
    </source>
</reference>
<evidence type="ECO:0000256" key="1">
    <source>
        <dbReference type="SAM" id="MobiDB-lite"/>
    </source>
</evidence>
<dbReference type="OrthoDB" id="4195837at2"/>
<evidence type="ECO:0000313" key="3">
    <source>
        <dbReference type="Proteomes" id="UP000037151"/>
    </source>
</evidence>
<dbReference type="RefSeq" id="WP_050373198.1">
    <property type="nucleotide sequence ID" value="NZ_KQ257829.1"/>
</dbReference>
<proteinExistence type="predicted"/>
<dbReference type="Proteomes" id="UP000037151">
    <property type="component" value="Unassembled WGS sequence"/>
</dbReference>
<dbReference type="PATRIC" id="fig|42234.21.peg.5922"/>
<evidence type="ECO:0000313" key="2">
    <source>
        <dbReference type="EMBL" id="KND30342.1"/>
    </source>
</evidence>
<protein>
    <submittedName>
        <fullName evidence="2">Uncharacterized protein</fullName>
    </submittedName>
</protein>
<gene>
    <name evidence="2" type="ORF">IQ63_28725</name>
</gene>
<feature type="compositionally biased region" description="Low complexity" evidence="1">
    <location>
        <begin position="8"/>
        <end position="20"/>
    </location>
</feature>
<name>A0A0L0JX28_9ACTN</name>
<dbReference type="AlphaFoldDB" id="A0A0L0JX28"/>